<reference evidence="2" key="1">
    <citation type="submission" date="2021-02" db="EMBL/GenBank/DDBJ databases">
        <authorList>
            <person name="Nowell W R."/>
        </authorList>
    </citation>
    <scope>NUCLEOTIDE SEQUENCE</scope>
</reference>
<evidence type="ECO:0000313" key="4">
    <source>
        <dbReference type="Proteomes" id="UP000663828"/>
    </source>
</evidence>
<gene>
    <name evidence="2" type="ORF">EDS130_LOCUS16468</name>
    <name evidence="3" type="ORF">XAT740_LOCUS20614</name>
</gene>
<feature type="compositionally biased region" description="Polar residues" evidence="1">
    <location>
        <begin position="119"/>
        <end position="132"/>
    </location>
</feature>
<dbReference type="EMBL" id="CAJNOR010001447">
    <property type="protein sequence ID" value="CAF1144682.1"/>
    <property type="molecule type" value="Genomic_DNA"/>
</dbReference>
<sequence length="351" mass="39504">MLCDSPSISSADVLQPTQTNWSMPLSTVNNEKKQLSFVYQPGVGLYDKRQVELDQDSQNTLTIADDSEHLQLLEHSSVDTSDVGQSASSHDLQKSCLRPEKLSVVDKIQCSSDKRHSQIKSSSVDISPNQENSQKRKLKQNGLCSKKLRQSSPYNATTELVAAHPMESSTTEKSFLKEASTRADMESGATEPSKSKLRSNRTDHSQKQPITTLIKNVPLVKKLSFEHQKREIPPADDDETAVPSQGLLLCPKDEASKKKKKKKIAPTITSSTELLDDDSVLDSILFNEMQSVQQQWQQFLTLTMEKELHISPSDGKRKTKSSKFQRTSEFLAAYDHLYDFEGMKHWYPTSR</sequence>
<dbReference type="Proteomes" id="UP000663852">
    <property type="component" value="Unassembled WGS sequence"/>
</dbReference>
<feature type="compositionally biased region" description="Basic and acidic residues" evidence="1">
    <location>
        <begin position="174"/>
        <end position="185"/>
    </location>
</feature>
<organism evidence="2 5">
    <name type="scientific">Adineta ricciae</name>
    <name type="common">Rotifer</name>
    <dbReference type="NCBI Taxonomy" id="249248"/>
    <lineage>
        <taxon>Eukaryota</taxon>
        <taxon>Metazoa</taxon>
        <taxon>Spiralia</taxon>
        <taxon>Gnathifera</taxon>
        <taxon>Rotifera</taxon>
        <taxon>Eurotatoria</taxon>
        <taxon>Bdelloidea</taxon>
        <taxon>Adinetida</taxon>
        <taxon>Adinetidae</taxon>
        <taxon>Adineta</taxon>
    </lineage>
</organism>
<dbReference type="Proteomes" id="UP000663828">
    <property type="component" value="Unassembled WGS sequence"/>
</dbReference>
<evidence type="ECO:0000313" key="3">
    <source>
        <dbReference type="EMBL" id="CAF1144682.1"/>
    </source>
</evidence>
<evidence type="ECO:0000256" key="1">
    <source>
        <dbReference type="SAM" id="MobiDB-lite"/>
    </source>
</evidence>
<proteinExistence type="predicted"/>
<dbReference type="AlphaFoldDB" id="A0A814J1K8"/>
<protein>
    <submittedName>
        <fullName evidence="2">Uncharacterized protein</fullName>
    </submittedName>
</protein>
<dbReference type="EMBL" id="CAJNOJ010000071">
    <property type="protein sequence ID" value="CAF1032101.1"/>
    <property type="molecule type" value="Genomic_DNA"/>
</dbReference>
<accession>A0A814J1K8</accession>
<comment type="caution">
    <text evidence="2">The sequence shown here is derived from an EMBL/GenBank/DDBJ whole genome shotgun (WGS) entry which is preliminary data.</text>
</comment>
<evidence type="ECO:0000313" key="5">
    <source>
        <dbReference type="Proteomes" id="UP000663852"/>
    </source>
</evidence>
<keyword evidence="4" id="KW-1185">Reference proteome</keyword>
<dbReference type="OrthoDB" id="10046731at2759"/>
<evidence type="ECO:0000313" key="2">
    <source>
        <dbReference type="EMBL" id="CAF1032101.1"/>
    </source>
</evidence>
<name>A0A814J1K8_ADIRI</name>
<feature type="region of interest" description="Disordered" evidence="1">
    <location>
        <begin position="109"/>
        <end position="208"/>
    </location>
</feature>